<dbReference type="OrthoDB" id="9781904at2"/>
<dbReference type="AlphaFoldDB" id="A0A4Z0WC77"/>
<organism evidence="13 14">
    <name type="scientific">Natronospirillum operosum</name>
    <dbReference type="NCBI Taxonomy" id="2759953"/>
    <lineage>
        <taxon>Bacteria</taxon>
        <taxon>Pseudomonadati</taxon>
        <taxon>Pseudomonadota</taxon>
        <taxon>Gammaproteobacteria</taxon>
        <taxon>Oceanospirillales</taxon>
        <taxon>Natronospirillaceae</taxon>
        <taxon>Natronospirillum</taxon>
    </lineage>
</organism>
<dbReference type="SUPFAM" id="SSF55785">
    <property type="entry name" value="PYP-like sensor domain (PAS domain)"/>
    <property type="match status" value="2"/>
</dbReference>
<dbReference type="InterPro" id="IPR035965">
    <property type="entry name" value="PAS-like_dom_sf"/>
</dbReference>
<keyword evidence="9" id="KW-0175">Coiled coil</keyword>
<keyword evidence="6" id="KW-0418">Kinase</keyword>
<dbReference type="InterPro" id="IPR005467">
    <property type="entry name" value="His_kinase_dom"/>
</dbReference>
<dbReference type="PROSITE" id="PS50113">
    <property type="entry name" value="PAC"/>
    <property type="match status" value="1"/>
</dbReference>
<evidence type="ECO:0000259" key="11">
    <source>
        <dbReference type="PROSITE" id="PS50112"/>
    </source>
</evidence>
<keyword evidence="7" id="KW-0067">ATP-binding</keyword>
<dbReference type="SUPFAM" id="SSF55874">
    <property type="entry name" value="ATPase domain of HSP90 chaperone/DNA topoisomerase II/histidine kinase"/>
    <property type="match status" value="1"/>
</dbReference>
<dbReference type="InterPro" id="IPR036890">
    <property type="entry name" value="HATPase_C_sf"/>
</dbReference>
<dbReference type="CDD" id="cd16917">
    <property type="entry name" value="HATPase_UhpB-NarQ-NarX-like"/>
    <property type="match status" value="1"/>
</dbReference>
<evidence type="ECO:0000313" key="13">
    <source>
        <dbReference type="EMBL" id="TGG95782.1"/>
    </source>
</evidence>
<accession>A0A4Z0WC77</accession>
<name>A0A4Z0WC77_9GAMM</name>
<dbReference type="PANTHER" id="PTHR24421:SF10">
    <property type="entry name" value="NITRATE_NITRITE SENSOR PROTEIN NARQ"/>
    <property type="match status" value="1"/>
</dbReference>
<dbReference type="EMBL" id="SRMF01000001">
    <property type="protein sequence ID" value="TGG95782.1"/>
    <property type="molecule type" value="Genomic_DNA"/>
</dbReference>
<dbReference type="Pfam" id="PF13426">
    <property type="entry name" value="PAS_9"/>
    <property type="match status" value="1"/>
</dbReference>
<feature type="domain" description="PAS" evidence="11">
    <location>
        <begin position="241"/>
        <end position="317"/>
    </location>
</feature>
<dbReference type="InterPro" id="IPR050482">
    <property type="entry name" value="Sensor_HK_TwoCompSys"/>
</dbReference>
<gene>
    <name evidence="13" type="ORF">E4656_05075</name>
</gene>
<keyword evidence="5" id="KW-0547">Nucleotide-binding</keyword>
<dbReference type="Gene3D" id="3.30.565.10">
    <property type="entry name" value="Histidine kinase-like ATPase, C-terminal domain"/>
    <property type="match status" value="1"/>
</dbReference>
<evidence type="ECO:0000256" key="7">
    <source>
        <dbReference type="ARBA" id="ARBA00022840"/>
    </source>
</evidence>
<dbReference type="Proteomes" id="UP000297475">
    <property type="component" value="Unassembled WGS sequence"/>
</dbReference>
<dbReference type="InterPro" id="IPR001610">
    <property type="entry name" value="PAC"/>
</dbReference>
<evidence type="ECO:0000256" key="2">
    <source>
        <dbReference type="ARBA" id="ARBA00012438"/>
    </source>
</evidence>
<dbReference type="EC" id="2.7.13.3" evidence="2"/>
<dbReference type="SMART" id="SM00387">
    <property type="entry name" value="HATPase_c"/>
    <property type="match status" value="1"/>
</dbReference>
<keyword evidence="8" id="KW-0902">Two-component regulatory system</keyword>
<dbReference type="Gene3D" id="1.20.5.1930">
    <property type="match status" value="1"/>
</dbReference>
<dbReference type="Pfam" id="PF08448">
    <property type="entry name" value="PAS_4"/>
    <property type="match status" value="1"/>
</dbReference>
<dbReference type="PROSITE" id="PS50109">
    <property type="entry name" value="HIS_KIN"/>
    <property type="match status" value="1"/>
</dbReference>
<dbReference type="Gene3D" id="3.30.450.20">
    <property type="entry name" value="PAS domain"/>
    <property type="match status" value="2"/>
</dbReference>
<comment type="catalytic activity">
    <reaction evidence="1">
        <text>ATP + protein L-histidine = ADP + protein N-phospho-L-histidine.</text>
        <dbReference type="EC" id="2.7.13.3"/>
    </reaction>
</comment>
<dbReference type="SMART" id="SM00086">
    <property type="entry name" value="PAC"/>
    <property type="match status" value="2"/>
</dbReference>
<dbReference type="NCBIfam" id="TIGR00229">
    <property type="entry name" value="sensory_box"/>
    <property type="match status" value="2"/>
</dbReference>
<evidence type="ECO:0000256" key="6">
    <source>
        <dbReference type="ARBA" id="ARBA00022777"/>
    </source>
</evidence>
<dbReference type="InterPro" id="IPR003594">
    <property type="entry name" value="HATPase_dom"/>
</dbReference>
<evidence type="ECO:0000259" key="12">
    <source>
        <dbReference type="PROSITE" id="PS50113"/>
    </source>
</evidence>
<dbReference type="InterPro" id="IPR000700">
    <property type="entry name" value="PAS-assoc_C"/>
</dbReference>
<comment type="caution">
    <text evidence="13">The sequence shown here is derived from an EMBL/GenBank/DDBJ whole genome shotgun (WGS) entry which is preliminary data.</text>
</comment>
<dbReference type="PANTHER" id="PTHR24421">
    <property type="entry name" value="NITRATE/NITRITE SENSOR PROTEIN NARX-RELATED"/>
    <property type="match status" value="1"/>
</dbReference>
<proteinExistence type="predicted"/>
<dbReference type="InterPro" id="IPR000014">
    <property type="entry name" value="PAS"/>
</dbReference>
<protein>
    <recommendedName>
        <fullName evidence="2">histidine kinase</fullName>
        <ecNumber evidence="2">2.7.13.3</ecNumber>
    </recommendedName>
</protein>
<keyword evidence="3" id="KW-0597">Phosphoprotein</keyword>
<dbReference type="InterPro" id="IPR013656">
    <property type="entry name" value="PAS_4"/>
</dbReference>
<evidence type="ECO:0000256" key="4">
    <source>
        <dbReference type="ARBA" id="ARBA00022679"/>
    </source>
</evidence>
<evidence type="ECO:0000259" key="10">
    <source>
        <dbReference type="PROSITE" id="PS50109"/>
    </source>
</evidence>
<keyword evidence="14" id="KW-1185">Reference proteome</keyword>
<evidence type="ECO:0000256" key="9">
    <source>
        <dbReference type="SAM" id="Coils"/>
    </source>
</evidence>
<dbReference type="Pfam" id="PF07730">
    <property type="entry name" value="HisKA_3"/>
    <property type="match status" value="1"/>
</dbReference>
<feature type="domain" description="PAC" evidence="12">
    <location>
        <begin position="318"/>
        <end position="373"/>
    </location>
</feature>
<evidence type="ECO:0000256" key="1">
    <source>
        <dbReference type="ARBA" id="ARBA00000085"/>
    </source>
</evidence>
<dbReference type="CDD" id="cd00130">
    <property type="entry name" value="PAS"/>
    <property type="match status" value="2"/>
</dbReference>
<dbReference type="InterPro" id="IPR011712">
    <property type="entry name" value="Sig_transdc_His_kin_sub3_dim/P"/>
</dbReference>
<sequence length="595" mass="66588">MIKGKGCFMVPQINVLPGAMLRVDPSGRIIDINDAGRELGVHFSPEQQLVRLLAPADWGKLASRLVAKYRIPEQAREIEVCSENRRYRLSIAARACSDCSRFVQITDITEYRSLSEQIAMNEQRYRSLFTQNPDVVCSLDLQGRLVECNHATEHLTGHALEQLRWNRWVSLVDTADREAAQTCFEAALVGNPCSHRCKIRNRSGRKLVIQVTYMPILVNDQVAGIFCVARDKTERYRLEESRRLLQACMAQVQDVIFITEADPLDEPGPRIIYANEGLERVTGYSPEEVLGRTPRMLQGPDTDRAALDRIRAALEARKPIKEVVVNYCKDGEPFWNEIEIVHIAAGNPGQKAYFASVQRDVTRIKQREAALRQSQEELRRLSRAQEGMLEQERRRIARDLHDELGQTLTALKLNLGLTLSDLSEVPQASLQRLEGLIGHVDGAVEKVREIAANLRPAMLDDLGFEATAEWFLNQCTDRGGLEVRWWSGTAGTGRAKGEVATALFRILQECMTNVSRHSNASSVTVDYTERAGSAVLEINDNGEGFDPGQSRPFGFGLLGIRERVAMLDGTLNVESAIGRGVRIKVELPMEGKADD</sequence>
<feature type="coiled-coil region" evidence="9">
    <location>
        <begin position="364"/>
        <end position="391"/>
    </location>
</feature>
<feature type="domain" description="PAS" evidence="11">
    <location>
        <begin position="121"/>
        <end position="191"/>
    </location>
</feature>
<reference evidence="13 14" key="1">
    <citation type="submission" date="2019-04" db="EMBL/GenBank/DDBJ databases">
        <title>Natronospirillum operosus gen. nov., sp. nov., a haloalkaliphilic satellite isolated from decaying biomass of laboratory culture of cyanobacterium Geitlerinema sp. and proposal of Natronospirillaceae fam. nov. and Saccharospirillaceae fam. nov.</title>
        <authorList>
            <person name="Kevbrin V."/>
            <person name="Boltyanskaya Y."/>
            <person name="Koziaeva V."/>
            <person name="Grouzdev D.S."/>
            <person name="Park M."/>
            <person name="Cho J."/>
        </authorList>
    </citation>
    <scope>NUCLEOTIDE SEQUENCE [LARGE SCALE GENOMIC DNA]</scope>
    <source>
        <strain evidence="13 14">G-116</strain>
    </source>
</reference>
<evidence type="ECO:0000256" key="5">
    <source>
        <dbReference type="ARBA" id="ARBA00022741"/>
    </source>
</evidence>
<dbReference type="Pfam" id="PF02518">
    <property type="entry name" value="HATPase_c"/>
    <property type="match status" value="1"/>
</dbReference>
<dbReference type="GO" id="GO:0016020">
    <property type="term" value="C:membrane"/>
    <property type="evidence" value="ECO:0007669"/>
    <property type="project" value="InterPro"/>
</dbReference>
<feature type="domain" description="Histidine kinase" evidence="10">
    <location>
        <begin position="503"/>
        <end position="591"/>
    </location>
</feature>
<dbReference type="SMART" id="SM00091">
    <property type="entry name" value="PAS"/>
    <property type="match status" value="2"/>
</dbReference>
<dbReference type="GO" id="GO:0000155">
    <property type="term" value="F:phosphorelay sensor kinase activity"/>
    <property type="evidence" value="ECO:0007669"/>
    <property type="project" value="InterPro"/>
</dbReference>
<evidence type="ECO:0000256" key="8">
    <source>
        <dbReference type="ARBA" id="ARBA00023012"/>
    </source>
</evidence>
<dbReference type="GO" id="GO:0046983">
    <property type="term" value="F:protein dimerization activity"/>
    <property type="evidence" value="ECO:0007669"/>
    <property type="project" value="InterPro"/>
</dbReference>
<evidence type="ECO:0000313" key="14">
    <source>
        <dbReference type="Proteomes" id="UP000297475"/>
    </source>
</evidence>
<evidence type="ECO:0000256" key="3">
    <source>
        <dbReference type="ARBA" id="ARBA00022553"/>
    </source>
</evidence>
<dbReference type="PROSITE" id="PS50112">
    <property type="entry name" value="PAS"/>
    <property type="match status" value="2"/>
</dbReference>
<keyword evidence="4" id="KW-0808">Transferase</keyword>
<dbReference type="GO" id="GO:0005524">
    <property type="term" value="F:ATP binding"/>
    <property type="evidence" value="ECO:0007669"/>
    <property type="project" value="UniProtKB-KW"/>
</dbReference>